<keyword evidence="2" id="KW-1133">Transmembrane helix</keyword>
<feature type="compositionally biased region" description="Basic and acidic residues" evidence="1">
    <location>
        <begin position="101"/>
        <end position="111"/>
    </location>
</feature>
<dbReference type="AlphaFoldDB" id="A0A835D147"/>
<dbReference type="FunFam" id="3.30.530.20:FF:000006">
    <property type="entry name" value="StAR-related lipid transfer protein 7, mitochondrial"/>
    <property type="match status" value="1"/>
</dbReference>
<feature type="region of interest" description="Disordered" evidence="1">
    <location>
        <begin position="98"/>
        <end position="121"/>
    </location>
</feature>
<evidence type="ECO:0000256" key="2">
    <source>
        <dbReference type="SAM" id="Phobius"/>
    </source>
</evidence>
<evidence type="ECO:0000313" key="5">
    <source>
        <dbReference type="Proteomes" id="UP000655225"/>
    </source>
</evidence>
<feature type="domain" description="START" evidence="3">
    <location>
        <begin position="147"/>
        <end position="338"/>
    </location>
</feature>
<accession>A0A835D147</accession>
<feature type="transmembrane region" description="Helical" evidence="2">
    <location>
        <begin position="23"/>
        <end position="44"/>
    </location>
</feature>
<dbReference type="GO" id="GO:0005737">
    <property type="term" value="C:cytoplasm"/>
    <property type="evidence" value="ECO:0007669"/>
    <property type="project" value="UniProtKB-ARBA"/>
</dbReference>
<keyword evidence="2" id="KW-0472">Membrane</keyword>
<keyword evidence="5" id="KW-1185">Reference proteome</keyword>
<dbReference type="GO" id="GO:0008289">
    <property type="term" value="F:lipid binding"/>
    <property type="evidence" value="ECO:0007669"/>
    <property type="project" value="InterPro"/>
</dbReference>
<dbReference type="PANTHER" id="PTHR19308:SF39">
    <property type="entry name" value="PHOSPHATIDYLCHOLINE TRANSFER PROTEIN"/>
    <property type="match status" value="1"/>
</dbReference>
<protein>
    <recommendedName>
        <fullName evidence="3">START domain-containing protein</fullName>
    </recommendedName>
</protein>
<keyword evidence="2" id="KW-0812">Transmembrane</keyword>
<reference evidence="4 5" key="1">
    <citation type="submission" date="2020-04" db="EMBL/GenBank/DDBJ databases">
        <title>Plant Genome Project.</title>
        <authorList>
            <person name="Zhang R.-G."/>
        </authorList>
    </citation>
    <scope>NUCLEOTIDE SEQUENCE [LARGE SCALE GENOMIC DNA]</scope>
    <source>
        <strain evidence="4">YNK0</strain>
        <tissue evidence="4">Leaf</tissue>
    </source>
</reference>
<dbReference type="CDD" id="cd08870">
    <property type="entry name" value="START_STARD2_7-like"/>
    <property type="match status" value="1"/>
</dbReference>
<dbReference type="Pfam" id="PF01852">
    <property type="entry name" value="START"/>
    <property type="match status" value="1"/>
</dbReference>
<dbReference type="PANTHER" id="PTHR19308">
    <property type="entry name" value="PHOSPHATIDYLCHOLINE TRANSFER PROTEIN"/>
    <property type="match status" value="1"/>
</dbReference>
<dbReference type="EMBL" id="JABCRI010000022">
    <property type="protein sequence ID" value="KAF8379812.1"/>
    <property type="molecule type" value="Genomic_DNA"/>
</dbReference>
<dbReference type="OrthoDB" id="1295045at2759"/>
<dbReference type="InterPro" id="IPR002913">
    <property type="entry name" value="START_lipid-bd_dom"/>
</dbReference>
<dbReference type="InterPro" id="IPR051213">
    <property type="entry name" value="START_lipid_transfer"/>
</dbReference>
<dbReference type="SUPFAM" id="SSF55961">
    <property type="entry name" value="Bet v1-like"/>
    <property type="match status" value="1"/>
</dbReference>
<dbReference type="OMA" id="WGRNIPK"/>
<dbReference type="Gene3D" id="3.30.530.20">
    <property type="match status" value="1"/>
</dbReference>
<name>A0A835D147_TETSI</name>
<evidence type="ECO:0000313" key="4">
    <source>
        <dbReference type="EMBL" id="KAF8379812.1"/>
    </source>
</evidence>
<organism evidence="4 5">
    <name type="scientific">Tetracentron sinense</name>
    <name type="common">Spur-leaf</name>
    <dbReference type="NCBI Taxonomy" id="13715"/>
    <lineage>
        <taxon>Eukaryota</taxon>
        <taxon>Viridiplantae</taxon>
        <taxon>Streptophyta</taxon>
        <taxon>Embryophyta</taxon>
        <taxon>Tracheophyta</taxon>
        <taxon>Spermatophyta</taxon>
        <taxon>Magnoliopsida</taxon>
        <taxon>Trochodendrales</taxon>
        <taxon>Trochodendraceae</taxon>
        <taxon>Tetracentron</taxon>
    </lineage>
</organism>
<dbReference type="Proteomes" id="UP000655225">
    <property type="component" value="Unassembled WGS sequence"/>
</dbReference>
<evidence type="ECO:0000256" key="1">
    <source>
        <dbReference type="SAM" id="MobiDB-lite"/>
    </source>
</evidence>
<dbReference type="InterPro" id="IPR023393">
    <property type="entry name" value="START-like_dom_sf"/>
</dbReference>
<sequence length="430" mass="48593">MALISALFEIMQGPTIWGVFTELLMFLGPMWIAVLVGVVVGWTWKPKWANWGRDKLDSFVSRTSSPSSSLPRLTLPPSLGFGSVPSLNTLKEQLGSCISSKADDGPDKETLNSDSGPSEFEREKSVLVAREDFEQLSQLVEVKDGGPSWIHMMDRSTPNMSYQAWRRDPKSGPPQYRSRTVFEDATPELVRDFFWDDEFRSKWDDMLIYSATLEECPTTGTMLVHWVRKFPFFCSDREYTIGRRIWESGRSYYCVTKGVPCSSITRRNKPRRVDLYYSSWCIRAVESKKGDGQLTACEVLLFHHEDMGIPWEIAKLGVRQGMWGAVKKIEPGLRAYQEVRASGLPLSRCAFMAQINTKINSDYLRSLESTSDSSEIKIEDSNEKPLGRNIPKLLVIGGAVVLACSLDRGLLTKAVIFGVARRFAKIGRRL</sequence>
<evidence type="ECO:0000259" key="3">
    <source>
        <dbReference type="PROSITE" id="PS50848"/>
    </source>
</evidence>
<comment type="caution">
    <text evidence="4">The sequence shown here is derived from an EMBL/GenBank/DDBJ whole genome shotgun (WGS) entry which is preliminary data.</text>
</comment>
<gene>
    <name evidence="4" type="ORF">HHK36_029261</name>
</gene>
<proteinExistence type="predicted"/>
<dbReference type="PROSITE" id="PS50848">
    <property type="entry name" value="START"/>
    <property type="match status" value="1"/>
</dbReference>